<keyword evidence="4" id="KW-0496">Mitochondrion</keyword>
<evidence type="ECO:0000256" key="5">
    <source>
        <dbReference type="ARBA" id="ARBA00023274"/>
    </source>
</evidence>
<dbReference type="GO" id="GO:0003735">
    <property type="term" value="F:structural constituent of ribosome"/>
    <property type="evidence" value="ECO:0007669"/>
    <property type="project" value="TreeGrafter"/>
</dbReference>
<reference evidence="8 10" key="1">
    <citation type="journal article" date="2018" name="MBio">
        <title>Comparative Genomics Reveals the Core Gene Toolbox for the Fungus-Insect Symbiosis.</title>
        <authorList>
            <person name="Wang Y."/>
            <person name="Stata M."/>
            <person name="Wang W."/>
            <person name="Stajich J.E."/>
            <person name="White M.M."/>
            <person name="Moncalvo J.M."/>
        </authorList>
    </citation>
    <scope>NUCLEOTIDE SEQUENCE [LARGE SCALE GENOMIC DNA]</scope>
    <source>
        <strain evidence="8 10">AUS-77-4</strain>
    </source>
</reference>
<dbReference type="PANTHER" id="PTHR28595">
    <property type="entry name" value="39S RIBOSOMAL PROTEIN L54, MITOCHONDRIAL"/>
    <property type="match status" value="1"/>
</dbReference>
<evidence type="ECO:0000313" key="8">
    <source>
        <dbReference type="EMBL" id="PVU99532.1"/>
    </source>
</evidence>
<evidence type="ECO:0000256" key="2">
    <source>
        <dbReference type="ARBA" id="ARBA00022946"/>
    </source>
</evidence>
<organism evidence="8 10">
    <name type="scientific">Furculomyces boomerangus</name>
    <dbReference type="NCBI Taxonomy" id="61424"/>
    <lineage>
        <taxon>Eukaryota</taxon>
        <taxon>Fungi</taxon>
        <taxon>Fungi incertae sedis</taxon>
        <taxon>Zoopagomycota</taxon>
        <taxon>Kickxellomycotina</taxon>
        <taxon>Harpellomycetes</taxon>
        <taxon>Harpellales</taxon>
        <taxon>Harpellaceae</taxon>
        <taxon>Furculomyces</taxon>
    </lineage>
</organism>
<name>A0A2T9Z4M3_9FUNG</name>
<comment type="similarity">
    <text evidence="6">Belongs to the mitochondrion-specific ribosomal protein mL54 family.</text>
</comment>
<keyword evidence="5" id="KW-0687">Ribonucleoprotein</keyword>
<comment type="caution">
    <text evidence="8">The sequence shown here is derived from an EMBL/GenBank/DDBJ whole genome shotgun (WGS) entry which is preliminary data.</text>
</comment>
<dbReference type="PANTHER" id="PTHR28595:SF1">
    <property type="entry name" value="LARGE RIBOSOMAL SUBUNIT PROTEIN ML54"/>
    <property type="match status" value="1"/>
</dbReference>
<keyword evidence="10" id="KW-1185">Reference proteome</keyword>
<evidence type="ECO:0000313" key="10">
    <source>
        <dbReference type="Proteomes" id="UP000245699"/>
    </source>
</evidence>
<proteinExistence type="inferred from homology"/>
<dbReference type="Proteomes" id="UP000245699">
    <property type="component" value="Unassembled WGS sequence"/>
</dbReference>
<evidence type="ECO:0000256" key="7">
    <source>
        <dbReference type="ARBA" id="ARBA00035179"/>
    </source>
</evidence>
<dbReference type="EMBL" id="MBFT01000002">
    <property type="protein sequence ID" value="PVV00225.1"/>
    <property type="molecule type" value="Genomic_DNA"/>
</dbReference>
<keyword evidence="2" id="KW-0809">Transit peptide</keyword>
<protein>
    <recommendedName>
        <fullName evidence="7">Large ribosomal subunit protein mL54</fullName>
    </recommendedName>
</protein>
<dbReference type="GO" id="GO:0005762">
    <property type="term" value="C:mitochondrial large ribosomal subunit"/>
    <property type="evidence" value="ECO:0007669"/>
    <property type="project" value="TreeGrafter"/>
</dbReference>
<accession>A0A2T9Z4M3</accession>
<dbReference type="EMBL" id="MBFT01000032">
    <property type="protein sequence ID" value="PVU99532.1"/>
    <property type="molecule type" value="Genomic_DNA"/>
</dbReference>
<dbReference type="AlphaFoldDB" id="A0A2T9Z4M3"/>
<dbReference type="Pfam" id="PF08561">
    <property type="entry name" value="Ribosomal_L37"/>
    <property type="match status" value="1"/>
</dbReference>
<dbReference type="STRING" id="61424.A0A2T9Z4M3"/>
<gene>
    <name evidence="9" type="ORF">BB559_000020</name>
    <name evidence="8" type="ORF">BB559_000642</name>
</gene>
<comment type="subcellular location">
    <subcellularLocation>
        <location evidence="1">Mitochondrion</location>
    </subcellularLocation>
</comment>
<dbReference type="InterPro" id="IPR013870">
    <property type="entry name" value="Ribosomal_mL54"/>
</dbReference>
<evidence type="ECO:0000256" key="6">
    <source>
        <dbReference type="ARBA" id="ARBA00033752"/>
    </source>
</evidence>
<evidence type="ECO:0000313" key="9">
    <source>
        <dbReference type="EMBL" id="PVV00225.1"/>
    </source>
</evidence>
<evidence type="ECO:0000256" key="3">
    <source>
        <dbReference type="ARBA" id="ARBA00022980"/>
    </source>
</evidence>
<evidence type="ECO:0000256" key="4">
    <source>
        <dbReference type="ARBA" id="ARBA00023128"/>
    </source>
</evidence>
<evidence type="ECO:0000256" key="1">
    <source>
        <dbReference type="ARBA" id="ARBA00004173"/>
    </source>
</evidence>
<sequence length="103" mass="11953">MNSLYNRIPKLTLKSRLLISRLYSESAPGSNIPKVKSYVSKGVALKGINYKLNEDEILAKDDVEYPEWLWTLLDQPKDDVWRQLKAENKKGIKQSNFLKSKKK</sequence>
<dbReference type="OrthoDB" id="10252718at2759"/>
<keyword evidence="3" id="KW-0689">Ribosomal protein</keyword>